<name>A0A9P7RBS6_9PEZI</name>
<dbReference type="AlphaFoldDB" id="A0A9P7RBS6"/>
<keyword evidence="2" id="KW-1185">Reference proteome</keyword>
<evidence type="ECO:0000313" key="2">
    <source>
        <dbReference type="Proteomes" id="UP000699042"/>
    </source>
</evidence>
<proteinExistence type="predicted"/>
<feature type="non-terminal residue" evidence="1">
    <location>
        <position position="1"/>
    </location>
</feature>
<dbReference type="Proteomes" id="UP000699042">
    <property type="component" value="Unassembled WGS sequence"/>
</dbReference>
<organism evidence="1 2">
    <name type="scientific">Colletotrichum scovillei</name>
    <dbReference type="NCBI Taxonomy" id="1209932"/>
    <lineage>
        <taxon>Eukaryota</taxon>
        <taxon>Fungi</taxon>
        <taxon>Dikarya</taxon>
        <taxon>Ascomycota</taxon>
        <taxon>Pezizomycotina</taxon>
        <taxon>Sordariomycetes</taxon>
        <taxon>Hypocreomycetidae</taxon>
        <taxon>Glomerellales</taxon>
        <taxon>Glomerellaceae</taxon>
        <taxon>Colletotrichum</taxon>
        <taxon>Colletotrichum acutatum species complex</taxon>
    </lineage>
</organism>
<protein>
    <submittedName>
        <fullName evidence="1">Uncharacterized protein</fullName>
    </submittedName>
</protein>
<gene>
    <name evidence="1" type="ORF">JMJ77_000384</name>
</gene>
<evidence type="ECO:0000313" key="1">
    <source>
        <dbReference type="EMBL" id="KAG7053294.1"/>
    </source>
</evidence>
<reference evidence="1" key="1">
    <citation type="submission" date="2021-05" db="EMBL/GenBank/DDBJ databases">
        <title>Comparative genomics of three Colletotrichum scovillei strains and genetic complementation revealed genes involved fungal growth and virulence on chili pepper.</title>
        <authorList>
            <person name="Hsieh D.-K."/>
            <person name="Chuang S.-C."/>
            <person name="Chen C.-Y."/>
            <person name="Chao Y.-T."/>
            <person name="Lu M.-Y.J."/>
            <person name="Lee M.-H."/>
            <person name="Shih M.-C."/>
        </authorList>
    </citation>
    <scope>NUCLEOTIDE SEQUENCE</scope>
    <source>
        <strain evidence="1">Coll-153</strain>
    </source>
</reference>
<sequence length="43" mass="4864">WFRYYITGGQLDDGGRRVSLTLGGSWDQREGLMGPVLFLPYAD</sequence>
<comment type="caution">
    <text evidence="1">The sequence shown here is derived from an EMBL/GenBank/DDBJ whole genome shotgun (WGS) entry which is preliminary data.</text>
</comment>
<accession>A0A9P7RBS6</accession>
<dbReference type="EMBL" id="JAESDN010000003">
    <property type="protein sequence ID" value="KAG7053294.1"/>
    <property type="molecule type" value="Genomic_DNA"/>
</dbReference>